<dbReference type="InterPro" id="IPR027417">
    <property type="entry name" value="P-loop_NTPase"/>
</dbReference>
<dbReference type="Pfam" id="PF12780">
    <property type="entry name" value="AAA_8"/>
    <property type="match status" value="1"/>
</dbReference>
<feature type="compositionally biased region" description="Polar residues" evidence="2">
    <location>
        <begin position="329"/>
        <end position="345"/>
    </location>
</feature>
<dbReference type="EMBL" id="ANJA01002566">
    <property type="protein sequence ID" value="ETO69273.1"/>
    <property type="molecule type" value="Genomic_DNA"/>
</dbReference>
<evidence type="ECO:0000313" key="11">
    <source>
        <dbReference type="Proteomes" id="UP000028582"/>
    </source>
</evidence>
<feature type="region of interest" description="Disordered" evidence="2">
    <location>
        <begin position="2592"/>
        <end position="2618"/>
    </location>
</feature>
<dbReference type="InterPro" id="IPR041466">
    <property type="entry name" value="Dynein_AAA5_ext"/>
</dbReference>
<dbReference type="Gene3D" id="1.20.920.30">
    <property type="match status" value="1"/>
</dbReference>
<dbReference type="InterPro" id="IPR024743">
    <property type="entry name" value="Dynein_HC_stalk"/>
</dbReference>
<feature type="domain" description="Dynein heavy chain AAA module D4" evidence="7">
    <location>
        <begin position="2978"/>
        <end position="3256"/>
    </location>
</feature>
<proteinExistence type="predicted"/>
<dbReference type="GO" id="GO:0008569">
    <property type="term" value="F:minus-end-directed microtubule motor activity"/>
    <property type="evidence" value="ECO:0007669"/>
    <property type="project" value="InterPro"/>
</dbReference>
<evidence type="ECO:0000259" key="3">
    <source>
        <dbReference type="Pfam" id="PF03028"/>
    </source>
</evidence>
<dbReference type="Pfam" id="PF03028">
    <property type="entry name" value="Dynein_heavy"/>
    <property type="match status" value="1"/>
</dbReference>
<dbReference type="Pfam" id="PF17852">
    <property type="entry name" value="Dynein_AAA_lid"/>
    <property type="match status" value="1"/>
</dbReference>
<feature type="domain" description="Dynein heavy chain hydrolytic ATP-binding dynein motor region" evidence="5">
    <location>
        <begin position="1721"/>
        <end position="1937"/>
    </location>
</feature>
<dbReference type="InterPro" id="IPR042228">
    <property type="entry name" value="Dynein_linker_3"/>
</dbReference>
<dbReference type="SUPFAM" id="SSF52540">
    <property type="entry name" value="P-loop containing nucleoside triphosphate hydrolases"/>
    <property type="match status" value="1"/>
</dbReference>
<evidence type="ECO:0000256" key="1">
    <source>
        <dbReference type="ARBA" id="ARBA00023054"/>
    </source>
</evidence>
<dbReference type="Pfam" id="PF08393">
    <property type="entry name" value="DHC_N2"/>
    <property type="match status" value="1"/>
</dbReference>
<dbReference type="InterPro" id="IPR024317">
    <property type="entry name" value="Dynein_heavy_chain_D4_dom"/>
</dbReference>
<name>A0A080ZRL2_PHYNI</name>
<dbReference type="GO" id="GO:0051959">
    <property type="term" value="F:dynein light intermediate chain binding"/>
    <property type="evidence" value="ECO:0007669"/>
    <property type="project" value="InterPro"/>
</dbReference>
<feature type="domain" description="Dynein heavy chain ATP-binding dynein motor region" evidence="8">
    <location>
        <begin position="3741"/>
        <end position="3826"/>
    </location>
</feature>
<evidence type="ECO:0000313" key="10">
    <source>
        <dbReference type="EMBL" id="ETO69273.1"/>
    </source>
</evidence>
<keyword evidence="1" id="KW-0175">Coiled coil</keyword>
<evidence type="ECO:0000259" key="7">
    <source>
        <dbReference type="Pfam" id="PF12780"/>
    </source>
</evidence>
<dbReference type="GO" id="GO:0030286">
    <property type="term" value="C:dynein complex"/>
    <property type="evidence" value="ECO:0007669"/>
    <property type="project" value="InterPro"/>
</dbReference>
<evidence type="ECO:0000259" key="9">
    <source>
        <dbReference type="Pfam" id="PF17852"/>
    </source>
</evidence>
<dbReference type="InterPro" id="IPR035699">
    <property type="entry name" value="AAA_6"/>
</dbReference>
<feature type="region of interest" description="Disordered" evidence="2">
    <location>
        <begin position="316"/>
        <end position="379"/>
    </location>
</feature>
<dbReference type="Pfam" id="PF12774">
    <property type="entry name" value="AAA_6"/>
    <property type="match status" value="1"/>
</dbReference>
<feature type="compositionally biased region" description="Acidic residues" evidence="2">
    <location>
        <begin position="366"/>
        <end position="376"/>
    </location>
</feature>
<protein>
    <recommendedName>
        <fullName evidence="12">Dynein heavy chain linker domain-containing protein</fullName>
    </recommendedName>
</protein>
<gene>
    <name evidence="10" type="ORF">F444_14100</name>
</gene>
<dbReference type="Proteomes" id="UP000028582">
    <property type="component" value="Unassembled WGS sequence"/>
</dbReference>
<evidence type="ECO:0008006" key="12">
    <source>
        <dbReference type="Google" id="ProtNLM"/>
    </source>
</evidence>
<dbReference type="Gene3D" id="3.20.180.20">
    <property type="entry name" value="Dynein heavy chain, N-terminal domain 2"/>
    <property type="match status" value="1"/>
</dbReference>
<evidence type="ECO:0000259" key="8">
    <source>
        <dbReference type="Pfam" id="PF12781"/>
    </source>
</evidence>
<dbReference type="GO" id="GO:0045505">
    <property type="term" value="F:dynein intermediate chain binding"/>
    <property type="evidence" value="ECO:0007669"/>
    <property type="project" value="InterPro"/>
</dbReference>
<dbReference type="InterPro" id="IPR004273">
    <property type="entry name" value="Dynein_heavy_D6_P-loop"/>
</dbReference>
<dbReference type="Pfam" id="PF12781">
    <property type="entry name" value="AAA_9"/>
    <property type="match status" value="1"/>
</dbReference>
<evidence type="ECO:0000259" key="5">
    <source>
        <dbReference type="Pfam" id="PF12774"/>
    </source>
</evidence>
<dbReference type="OrthoDB" id="5593012at2759"/>
<feature type="domain" description="Dynein heavy chain linker" evidence="4">
    <location>
        <begin position="1129"/>
        <end position="1571"/>
    </location>
</feature>
<sequence>MDSVNNEVVRESTIFATPSPRGYSKRGISSDARVTDSGAIPSGILPPVNPRDATSILRSPTQLKSTFSPKTPQSLMMAVPMTMNECWLVWKFLCDWVKTQLAMEVPASIPGFGTFYLRVQALGIRITLFEPDKQFLNKFCLQVDSEMPDPALVATLSSTVSNSDALASTESISRAPSVVGLGDVFAFSFVEMAACCGNAADSKRAQEWLSAIVNKLGNAMSQCGRVELNFGVGVILCVDGVVHRHLLSRDSHSSPQLKYEIRTGESVVKRNLRAQAALQTTPTPPAKYSFLSGSTFSSSIQLNPVFDRSMDVPDFSFGPSNPRRPTFPSVVTSSDSRASPRSTQLERLHRRSPSPRISRINTSMLEESDERNDAEAESTLTKLEGEDTRMVPQLFDRLCRTLCVEPDQNVSYLLPSNRIGSNFTPAAALLMTEKSASQYGQLTKHSGGVVFIEKPSFLSSSFRMRRKKLLQNSPPEQRYFEYLSDDKVIDRSYLAPLPADLEARVVAAAVKYIDGPSSDQIERVLEVAHQEFVYNYYASAKKAILNYLLMRSESCDRLGIPQGAPTQARLPIKWKWGSSDGPNGCMADLNKAARRKRVQSKLMSLLILSNPQVRALRHMWHGIYASITLVDLPGIEGHNDGIEPMDIIEFERAQLGFSAKAKEFVMENWYMKSKMMFESAIRAETFSIHTSEAAVSFRLRHLFDTVAAVMSLQIRSLIMKSIQAYVSFFERYGGVNEENYANSRDEERPAFPGLLTTLVLHGGQIQFRDPLVDIPSRLLNVLHNIPKQFSNLGRIETQFEEPIVLSTTSTPFLWNVAAQEDDIVVATIRIRAIIEQNLSHLRKLQADYDMFALTHRYVNSVDCFHLEENSELETYRAEMERVQTTALRLAIDNRHSQHLGLFSVDCRQVNKRLHTDLAQWTIRLLQAFEQRTGRINAELRQQYKEIAARLAKKPLDLYELVDGEAFVKSLKSAMLQELQDKANIIKQRLRFLLFERENIHIGNVEVDDVPTEHEGFSLSLDLLSSTAKTLKWRSQIEKLLKEAESVLVDERSRIESMFIAKRSRFQAEIEEFEGEVRGFAKKGDLRHAATYVIQLAKMQDNIFSFRQAMATIIQEEQKLQWKPTDFGKLDDIAEEMAPYERLWKTVREFREMNSRWLRGNIFELPGKEGMHTLQQMLTVVSDVSSMLILNSAAAAITAETVRKQMADFRETVRLIVAIQNPSMKERHMKAVSGLLGIDFMSEELITLLKLLENGAFERISDIVDISCNATQEQQIERALHEIRDEWETTSFKLVPSRHPISLSTVLAPLLKTDDPESETFNLVLEKECGGKIVSIMEDHLLRLQTLSCMSHAGPFIDEIALWQTFVSEMGQVVEMLTLVEHRWRKITPLFAAGIVENDSTSSRLFASAATLYQLSHAFILRKPACTEYYMRSNSTVGLDQALHSPARSLISDLEQCQEILDSLRGDVRVGFDSKRASFSRFYFLSDLELVTALALADVPSDASLWKALSRCFPGIHSVQTNAANEITALLSSVGEPFPLGSPIITKDTPMPTWLAKLETSMTTILHASIRAAYSDLPRKEFRKWCLIWPEQSLLAAIQHVWTLQSEQAYQNPNQRKAWTAVTDNLIQNIDAVSKEMRVTAYPHAKVALGNIILLLAQLRDVSTSALAEVGGTWVEERGESKCESCTYPHYSPSLCWIAQPRYYFIDSVLSVTMMTSLNLPYGLEYLGNGSAGMLVTPLTLRCFHAIAQAVSTMVKGACLEGAAGVGKTTICHQLARLCGRLDVTFQCANRELVFDELVNYIKATTSSGAWLCIDNFQLLDPVNVSMVTMLCAQVMSGLAARHAQCSLVGDRVRLRRGALFLLTLTTRSPKQGTPREKRLVQEARFFFRTVVVQSPDIEKLAEFEFQCARFVHASDLSKLLVAALGACERGFELMSHSSETTNAVNVLGSRLVNMRLVKSVVKRAMELNNLEKEHHRRGRCSLLISDEEHEDVSTTETPILNDATAEAMAKRDEERMEHRSVYLAIQECMGSVISAANFQLINSILRDFSSDALTGDLDTLNNEGQGNFGSPSLSTTGLVHNLENYVENYVRTNEEWKHFGVEFGMKMVQLLQVMRNSRAVVLSGEAQAGKTSLYVSLSRALTETYRRSATNRTSSRKMSVGNASEATLVAPTRCVVVCPRALRLGQLLSLDADDQSHGVLYKLLQEAKGFYKRDKRTQTWLVFDGNLDGLWSEQLFYTVEELQDDIPGYRKGLRLSSGKILVVPHHVRIIMESPTLTNASPSFLSRVGVVHVDGHYRSLDQVGVNVYAVWKILRRTEFEQYVQLIFGILDTLVSEFVPATLEFVETNFQNCDNSGQRVLRVQWTLALFHSSLKQSWKKFCSLTSDKQRNTAIHCLFLQALVWGVGSTMDDLERRKFHVFLYDLILHGPNNEQSSLKRLVMLFFPNGTLAESLLSNNDANKSNTGSKIANGGAISHKQTIYDYGFSVEFGSKWIPWIEYYTRWSQILLGSAPSGQSTAERGSEVGVSCSLCSQLNRLVVPTPAISSTICLSGILLLGNHPTIITGPKDCGKTVCGSAWILLSAAIAQITANKPNASVSPEEEPKHVDATDSDQTATEESTSIEKIYAGYYIGASDVLLHLETALQRIRIDRQGDNKRDPNSFSDNPIIPDSKNTVYVFVDDLHCFDPNRRMDSAFELLRMLAEYQTVVDPATSLVTRCDNCLPFMTLQLPTPSTRRSPNRPDDVGRLTRRFIPIALLPFVDSDLTTICESISQSDSLPSQSPAASAVKGSNTASIRESEHVLSSIVKASLKLYRLLTSSNDFTIFSKEATFNPIKLHYNFRTAQLFQLVKTICCEIRPPLTLAEKPALSRLWCHESARLFGDCIIDSKESLNFHQHTIDIALTTFGVANEVFYPDSQVRQDRTQNWFANDLLFSYLGDSTTGVYRNGYHEVTEIPKLELLVERSMMTMNSSSSNTPVSMETVMCSDVIKRVLRVSRLLRMGRKAMLLLGGAGRKLVTITRLACFICKKISTIYHIPDEFARRNEMNDDSTDCRKWNETIRAAMLKSIRARDASLVLIVKDAYLNPEAYPYRIIDEFLGGHNLPPEVITYDDLDEEILTILREIAQRKLNPAQIPRRQSVTSPQQALSILRSKRSIMDYFFQCVRQKLQLVVNLSPNDTATQPTGWASILWRYPNILKSSDINYFGSWSATNLSTMAQKCLNQSSMTTDIESILQLSKAAEQIYEITSRFLKDQQTKEARTDVIEPFVKHHQNDNEETAKTTPVWDSFVSPFVKLEPSMLTDHLGLFISHYDTLQRTISLNVARFKAGLEFIDQTAQILKTEQTQAQLLLPEMLEKTELRRKMSGSWEREKIAMDKVTRALELATTLVVTQRERLATVTQEYLDLIKDSRDAFDQIKCTLRVFHEACEEEEVIEENDKKDEAADTADKVDDVCTVDAERVARRRLRNQIRGFTSLGRIPSSIYQLSECLGVILGIEPVEGRDEMDPDEIIMNYWTNVAIQAKTAAFWKTLMTFDVRKVTEKMLSVLLPICRSPDFDKDLFASVHEIAGFLCEWVQKCTSFALDFVLALPKQAQLEREKELLKEAEKQVVKSKVEIYNQSTSAQQAGTQRDLSEQERQRADEKLHDTTSLLQLTSVAWKVLSSTREKWQQRYDAYIDFAEHWKGDLLLATAVIAYASCLNYSARLRLHRLWTDCVTPYSVLPSSQRRPLHEIFRTRDSELTKMELNGLPPNDESTLENAVIALNCYRLPLLIDPYGVASDWLKNHLETRKLTVVSGNNTSTNAGIWKEVEASVKRQTPLIILDICKDRLQGLHSFLSAKRRAVIDAINRDISIKRNGNGYRCWCYPPEDPTEEIDPLEAPVFEFSSDACSVFFVYTNSNATPEWMAKYLSQLTVIQIELTVPFVETQALQKLLESQGRLREITEIRTLQHEILVCDEQVYGLEEELLEFFSTEHVEGVYADNSKALRIIANRSAANTLQSTKSEAIAKIQIHWDSLSSYVAVARRCLDAVWAWREFNYLDHGGYSGTEDVFPLSRVWQLLVRAGETSNKSDSNLEEVMAYFTSYVQQCVIINLHDEDCLLFKFLLAFRIWQRRMEEQKPCTMGSDILGVSSEASPHNRLSTVIELLVRLLSLIGPTDGYDICRPTMKSLLELRPTGVKAKVWSAVCYLAEASGTLRQFIQTMQTVEGGQIAWKIMFEQETMSSSEWNVPVPIDAFIRLCIVVAIHPQRFICELEDFTERELQRIYSVPVTSTFCSLTVTETNTPSLPTLVAAAAYSAQTQAPDRQRDLFYTWQSFSSSKTPIVVFCPLTISFMDAVANVARRAGATMDTTDTIQLLRTDEAGFKKMVMSAMETGQWIVLPNLHSCSDRLEQLNRIYELVQDENIHSDFRLWISLLKKPVYAEFESMRVSQIAIRRELGTGFLSLKRALHHTFSILKHELDGLAFASTVAASHDVADTTSIFSEKEERCMKQLGVFHAVVSCRDHFPFAQWKANAEFGDTELCAAVRSMVTLHTEKETFANELRSASWDELTLRGVISNVYAATLKADQDKLLLECCTTFILNAWPTMPNESKLDTAEIVAHILIPEVVFVIEKLAAIPWMSTVSAIPHFWKSESLGPQLLKDSVAASGTTTEITTLWDPHYLRRERHEKMVAKLAVMAANRGYQVNSTLMPANPRHTKGILPVLELLTSFKTSIESILVSSGSDCEYRKPIPALINHERLVLQQIRAVILTDIWRLDTVSIRDRVLDPASWQLFEELRRNRVPIRWLSLLRLPCSKANAPEYYTLDKFQILLLDRVHAFSSWTEPIDGPLKLPLDKFLSTKYVIEAVHQHFVRNHVGSALCYPDCLKIISLFEDSPKFTLPAKENVVYFTGLRAMGYLQLQIIDSRGNFRRGPICPEGVPVVLQVSSSCLPGTTTPPEMVTENTRRKPTEPNQPVDFLCPLFKALEAPHHSVRPEISILVVATVPIEQLVLSGASLQIQTSNLYK</sequence>
<dbReference type="PANTHER" id="PTHR45703">
    <property type="entry name" value="DYNEIN HEAVY CHAIN"/>
    <property type="match status" value="1"/>
</dbReference>
<evidence type="ECO:0000259" key="6">
    <source>
        <dbReference type="Pfam" id="PF12777"/>
    </source>
</evidence>
<feature type="domain" description="Dynein heavy chain region D6 P-loop" evidence="3">
    <location>
        <begin position="4315"/>
        <end position="4414"/>
    </location>
</feature>
<organism evidence="10 11">
    <name type="scientific">Phytophthora nicotianae P1976</name>
    <dbReference type="NCBI Taxonomy" id="1317066"/>
    <lineage>
        <taxon>Eukaryota</taxon>
        <taxon>Sar</taxon>
        <taxon>Stramenopiles</taxon>
        <taxon>Oomycota</taxon>
        <taxon>Peronosporomycetes</taxon>
        <taxon>Peronosporales</taxon>
        <taxon>Peronosporaceae</taxon>
        <taxon>Phytophthora</taxon>
    </lineage>
</organism>
<dbReference type="GO" id="GO:0005524">
    <property type="term" value="F:ATP binding"/>
    <property type="evidence" value="ECO:0007669"/>
    <property type="project" value="InterPro"/>
</dbReference>
<dbReference type="Pfam" id="PF12777">
    <property type="entry name" value="MT"/>
    <property type="match status" value="1"/>
</dbReference>
<dbReference type="InterPro" id="IPR042222">
    <property type="entry name" value="Dynein_2_N"/>
</dbReference>
<evidence type="ECO:0000256" key="2">
    <source>
        <dbReference type="SAM" id="MobiDB-lite"/>
    </source>
</evidence>
<dbReference type="PANTHER" id="PTHR45703:SF36">
    <property type="entry name" value="DYNEIN HEAVY CHAIN, CYTOPLASMIC"/>
    <property type="match status" value="1"/>
</dbReference>
<reference evidence="10 11" key="1">
    <citation type="submission" date="2013-11" db="EMBL/GenBank/DDBJ databases">
        <title>The Genome Sequence of Phytophthora parasitica P1976.</title>
        <authorList>
            <consortium name="The Broad Institute Genomics Platform"/>
            <person name="Russ C."/>
            <person name="Tyler B."/>
            <person name="Panabieres F."/>
            <person name="Shan W."/>
            <person name="Tripathy S."/>
            <person name="Grunwald N."/>
            <person name="Machado M."/>
            <person name="Johnson C.S."/>
            <person name="Walker B."/>
            <person name="Young S."/>
            <person name="Zeng Q."/>
            <person name="Gargeya S."/>
            <person name="Fitzgerald M."/>
            <person name="Haas B."/>
            <person name="Abouelleil A."/>
            <person name="Allen A.W."/>
            <person name="Alvarado L."/>
            <person name="Arachchi H.M."/>
            <person name="Berlin A.M."/>
            <person name="Chapman S.B."/>
            <person name="Gainer-Dewar J."/>
            <person name="Goldberg J."/>
            <person name="Griggs A."/>
            <person name="Gujja S."/>
            <person name="Hansen M."/>
            <person name="Howarth C."/>
            <person name="Imamovic A."/>
            <person name="Ireland A."/>
            <person name="Larimer J."/>
            <person name="McCowan C."/>
            <person name="Murphy C."/>
            <person name="Pearson M."/>
            <person name="Poon T.W."/>
            <person name="Priest M."/>
            <person name="Roberts A."/>
            <person name="Saif S."/>
            <person name="Shea T."/>
            <person name="Sisk P."/>
            <person name="Sykes S."/>
            <person name="Wortman J."/>
            <person name="Nusbaum C."/>
            <person name="Birren B."/>
        </authorList>
    </citation>
    <scope>NUCLEOTIDE SEQUENCE [LARGE SCALE GENOMIC DNA]</scope>
    <source>
        <strain evidence="10 11">P1976</strain>
    </source>
</reference>
<dbReference type="Gene3D" id="1.20.140.100">
    <property type="entry name" value="Dynein heavy chain, N-terminal domain 2"/>
    <property type="match status" value="1"/>
</dbReference>
<accession>A0A080ZRL2</accession>
<dbReference type="Gene3D" id="1.20.920.20">
    <property type="match status" value="1"/>
</dbReference>
<comment type="caution">
    <text evidence="10">The sequence shown here is derived from an EMBL/GenBank/DDBJ whole genome shotgun (WGS) entry which is preliminary data.</text>
</comment>
<dbReference type="InterPro" id="IPR026983">
    <property type="entry name" value="DHC"/>
</dbReference>
<feature type="domain" description="Dynein heavy chain AAA 5 extension" evidence="9">
    <location>
        <begin position="2329"/>
        <end position="2496"/>
    </location>
</feature>
<dbReference type="GO" id="GO:0007018">
    <property type="term" value="P:microtubule-based movement"/>
    <property type="evidence" value="ECO:0007669"/>
    <property type="project" value="InterPro"/>
</dbReference>
<dbReference type="InterPro" id="IPR035706">
    <property type="entry name" value="AAA_9"/>
</dbReference>
<dbReference type="Gene3D" id="1.20.58.1120">
    <property type="match status" value="1"/>
</dbReference>
<feature type="domain" description="Dynein heavy chain coiled coil stalk" evidence="6">
    <location>
        <begin position="3516"/>
        <end position="3708"/>
    </location>
</feature>
<dbReference type="InterPro" id="IPR013602">
    <property type="entry name" value="Dynein_heavy_linker"/>
</dbReference>
<dbReference type="Gene3D" id="3.40.50.300">
    <property type="entry name" value="P-loop containing nucleotide triphosphate hydrolases"/>
    <property type="match status" value="6"/>
</dbReference>
<dbReference type="Gene3D" id="1.10.472.130">
    <property type="match status" value="1"/>
</dbReference>
<evidence type="ECO:0000259" key="4">
    <source>
        <dbReference type="Pfam" id="PF08393"/>
    </source>
</evidence>